<dbReference type="PANTHER" id="PTHR30154:SF53">
    <property type="entry name" value="HTH-TYPE TRANSCRIPTIONAL REGULATOR LRPC"/>
    <property type="match status" value="1"/>
</dbReference>
<keyword evidence="3" id="KW-0804">Transcription</keyword>
<dbReference type="Gene3D" id="3.30.70.920">
    <property type="match status" value="1"/>
</dbReference>
<name>A0A511N0T3_DEIC1</name>
<dbReference type="GO" id="GO:0005829">
    <property type="term" value="C:cytosol"/>
    <property type="evidence" value="ECO:0007669"/>
    <property type="project" value="TreeGrafter"/>
</dbReference>
<dbReference type="InterPro" id="IPR000485">
    <property type="entry name" value="AsnC-type_HTH_dom"/>
</dbReference>
<dbReference type="Proteomes" id="UP000321306">
    <property type="component" value="Unassembled WGS sequence"/>
</dbReference>
<gene>
    <name evidence="5" type="ORF">DC3_20890</name>
</gene>
<dbReference type="InterPro" id="IPR011991">
    <property type="entry name" value="ArsR-like_HTH"/>
</dbReference>
<dbReference type="OrthoDB" id="34294at2"/>
<accession>A0A511N0T3</accession>
<protein>
    <submittedName>
        <fullName evidence="5">AsnC family transcriptional regulator</fullName>
    </submittedName>
</protein>
<dbReference type="RefSeq" id="WP_146884271.1">
    <property type="nucleotide sequence ID" value="NZ_BJXB01000008.1"/>
</dbReference>
<evidence type="ECO:0000313" key="5">
    <source>
        <dbReference type="EMBL" id="GEM46454.1"/>
    </source>
</evidence>
<dbReference type="PRINTS" id="PR00033">
    <property type="entry name" value="HTHASNC"/>
</dbReference>
<evidence type="ECO:0000256" key="3">
    <source>
        <dbReference type="ARBA" id="ARBA00023163"/>
    </source>
</evidence>
<keyword evidence="6" id="KW-1185">Reference proteome</keyword>
<evidence type="ECO:0000259" key="4">
    <source>
        <dbReference type="PROSITE" id="PS50956"/>
    </source>
</evidence>
<dbReference type="GO" id="GO:0043200">
    <property type="term" value="P:response to amino acid"/>
    <property type="evidence" value="ECO:0007669"/>
    <property type="project" value="TreeGrafter"/>
</dbReference>
<dbReference type="InterPro" id="IPR019888">
    <property type="entry name" value="Tscrpt_reg_AsnC-like"/>
</dbReference>
<dbReference type="PROSITE" id="PS50956">
    <property type="entry name" value="HTH_ASNC_2"/>
    <property type="match status" value="1"/>
</dbReference>
<evidence type="ECO:0000256" key="1">
    <source>
        <dbReference type="ARBA" id="ARBA00023015"/>
    </source>
</evidence>
<dbReference type="CDD" id="cd00090">
    <property type="entry name" value="HTH_ARSR"/>
    <property type="match status" value="1"/>
</dbReference>
<evidence type="ECO:0000313" key="6">
    <source>
        <dbReference type="Proteomes" id="UP000321306"/>
    </source>
</evidence>
<dbReference type="EMBL" id="BJXB01000008">
    <property type="protein sequence ID" value="GEM46454.1"/>
    <property type="molecule type" value="Genomic_DNA"/>
</dbReference>
<proteinExistence type="predicted"/>
<dbReference type="SMART" id="SM00344">
    <property type="entry name" value="HTH_ASNC"/>
    <property type="match status" value="1"/>
</dbReference>
<sequence length="144" mass="16426">MTLLDETNGRILTLLQQNARLTHAQIAREVGLTAPSVAERIRKLEDAGIIERYTATLNPQKLGYTLKAFIHLTCPASRYRAVQEWAQNKKEVREVYHVLGQVSLMLDVQARSIEDLEKLVQELSTFGTTETTLVFSTLMHQNMW</sequence>
<dbReference type="InterPro" id="IPR019885">
    <property type="entry name" value="Tscrpt_reg_HTH_AsnC-type_CS"/>
</dbReference>
<dbReference type="GO" id="GO:0043565">
    <property type="term" value="F:sequence-specific DNA binding"/>
    <property type="evidence" value="ECO:0007669"/>
    <property type="project" value="InterPro"/>
</dbReference>
<dbReference type="Pfam" id="PF01037">
    <property type="entry name" value="AsnC_trans_reg"/>
    <property type="match status" value="1"/>
</dbReference>
<dbReference type="InterPro" id="IPR011008">
    <property type="entry name" value="Dimeric_a/b-barrel"/>
</dbReference>
<organism evidence="5 6">
    <name type="scientific">Deinococcus cellulosilyticus (strain DSM 18568 / NBRC 106333 / KACC 11606 / 5516J-15)</name>
    <dbReference type="NCBI Taxonomy" id="1223518"/>
    <lineage>
        <taxon>Bacteria</taxon>
        <taxon>Thermotogati</taxon>
        <taxon>Deinococcota</taxon>
        <taxon>Deinococci</taxon>
        <taxon>Deinococcales</taxon>
        <taxon>Deinococcaceae</taxon>
        <taxon>Deinococcus</taxon>
    </lineage>
</organism>
<keyword evidence="2" id="KW-0238">DNA-binding</keyword>
<dbReference type="InterPro" id="IPR019887">
    <property type="entry name" value="Tscrpt_reg_AsnC/Lrp_C"/>
</dbReference>
<reference evidence="5 6" key="1">
    <citation type="submission" date="2019-07" db="EMBL/GenBank/DDBJ databases">
        <title>Whole genome shotgun sequence of Deinococcus cellulosilyticus NBRC 106333.</title>
        <authorList>
            <person name="Hosoyama A."/>
            <person name="Uohara A."/>
            <person name="Ohji S."/>
            <person name="Ichikawa N."/>
        </authorList>
    </citation>
    <scope>NUCLEOTIDE SEQUENCE [LARGE SCALE GENOMIC DNA]</scope>
    <source>
        <strain evidence="5 6">NBRC 106333</strain>
    </source>
</reference>
<dbReference type="SUPFAM" id="SSF54909">
    <property type="entry name" value="Dimeric alpha+beta barrel"/>
    <property type="match status" value="1"/>
</dbReference>
<evidence type="ECO:0000256" key="2">
    <source>
        <dbReference type="ARBA" id="ARBA00023125"/>
    </source>
</evidence>
<dbReference type="AlphaFoldDB" id="A0A511N0T3"/>
<dbReference type="PROSITE" id="PS00519">
    <property type="entry name" value="HTH_ASNC_1"/>
    <property type="match status" value="1"/>
</dbReference>
<dbReference type="SUPFAM" id="SSF46785">
    <property type="entry name" value="Winged helix' DNA-binding domain"/>
    <property type="match status" value="1"/>
</dbReference>
<dbReference type="Pfam" id="PF13412">
    <property type="entry name" value="HTH_24"/>
    <property type="match status" value="1"/>
</dbReference>
<dbReference type="Gene3D" id="1.10.10.10">
    <property type="entry name" value="Winged helix-like DNA-binding domain superfamily/Winged helix DNA-binding domain"/>
    <property type="match status" value="1"/>
</dbReference>
<dbReference type="PANTHER" id="PTHR30154">
    <property type="entry name" value="LEUCINE-RESPONSIVE REGULATORY PROTEIN"/>
    <property type="match status" value="1"/>
</dbReference>
<dbReference type="InterPro" id="IPR036388">
    <property type="entry name" value="WH-like_DNA-bd_sf"/>
</dbReference>
<dbReference type="InterPro" id="IPR036390">
    <property type="entry name" value="WH_DNA-bd_sf"/>
</dbReference>
<comment type="caution">
    <text evidence="5">The sequence shown here is derived from an EMBL/GenBank/DDBJ whole genome shotgun (WGS) entry which is preliminary data.</text>
</comment>
<feature type="domain" description="HTH asnC-type" evidence="4">
    <location>
        <begin position="4"/>
        <end position="65"/>
    </location>
</feature>
<keyword evidence="1" id="KW-0805">Transcription regulation</keyword>